<sequence length="30" mass="3603">MYLQQKNKQIKPSLHCSSVLVDFNFLVFFQ</sequence>
<name>A0A0E9R846_ANGAN</name>
<reference evidence="1" key="2">
    <citation type="journal article" date="2015" name="Fish Shellfish Immunol.">
        <title>Early steps in the European eel (Anguilla anguilla)-Vibrio vulnificus interaction in the gills: Role of the RtxA13 toxin.</title>
        <authorList>
            <person name="Callol A."/>
            <person name="Pajuelo D."/>
            <person name="Ebbesson L."/>
            <person name="Teles M."/>
            <person name="MacKenzie S."/>
            <person name="Amaro C."/>
        </authorList>
    </citation>
    <scope>NUCLEOTIDE SEQUENCE</scope>
</reference>
<reference evidence="1" key="1">
    <citation type="submission" date="2014-11" db="EMBL/GenBank/DDBJ databases">
        <authorList>
            <person name="Amaro Gonzalez C."/>
        </authorList>
    </citation>
    <scope>NUCLEOTIDE SEQUENCE</scope>
</reference>
<dbReference type="AlphaFoldDB" id="A0A0E9R846"/>
<proteinExistence type="predicted"/>
<organism evidence="1">
    <name type="scientific">Anguilla anguilla</name>
    <name type="common">European freshwater eel</name>
    <name type="synonym">Muraena anguilla</name>
    <dbReference type="NCBI Taxonomy" id="7936"/>
    <lineage>
        <taxon>Eukaryota</taxon>
        <taxon>Metazoa</taxon>
        <taxon>Chordata</taxon>
        <taxon>Craniata</taxon>
        <taxon>Vertebrata</taxon>
        <taxon>Euteleostomi</taxon>
        <taxon>Actinopterygii</taxon>
        <taxon>Neopterygii</taxon>
        <taxon>Teleostei</taxon>
        <taxon>Anguilliformes</taxon>
        <taxon>Anguillidae</taxon>
        <taxon>Anguilla</taxon>
    </lineage>
</organism>
<accession>A0A0E9R846</accession>
<protein>
    <submittedName>
        <fullName evidence="1">Uncharacterized protein</fullName>
    </submittedName>
</protein>
<dbReference type="EMBL" id="GBXM01083271">
    <property type="protein sequence ID" value="JAH25306.1"/>
    <property type="molecule type" value="Transcribed_RNA"/>
</dbReference>
<evidence type="ECO:0000313" key="1">
    <source>
        <dbReference type="EMBL" id="JAH25306.1"/>
    </source>
</evidence>